<gene>
    <name evidence="1" type="ORF">KME65_02105</name>
</gene>
<comment type="caution">
    <text evidence="1">The sequence shown here is derived from an EMBL/GenBank/DDBJ whole genome shotgun (WGS) entry which is preliminary data.</text>
</comment>
<accession>A0A944MAB8</accession>
<sequence>NSSGFLFLRSGKGGKAVNGKGETVKGSVPFLSGKGVSTLFHYSSSLLMASSDQTYCILL</sequence>
<organism evidence="1 2">
    <name type="scientific">Candidatus Thiodiazotropha taylori</name>
    <dbReference type="NCBI Taxonomy" id="2792791"/>
    <lineage>
        <taxon>Bacteria</taxon>
        <taxon>Pseudomonadati</taxon>
        <taxon>Pseudomonadota</taxon>
        <taxon>Gammaproteobacteria</taxon>
        <taxon>Chromatiales</taxon>
        <taxon>Sedimenticolaceae</taxon>
        <taxon>Candidatus Thiodiazotropha</taxon>
    </lineage>
</organism>
<dbReference type="AlphaFoldDB" id="A0A944MAB8"/>
<dbReference type="Proteomes" id="UP000770889">
    <property type="component" value="Unassembled WGS sequence"/>
</dbReference>
<feature type="non-terminal residue" evidence="1">
    <location>
        <position position="1"/>
    </location>
</feature>
<name>A0A944MAB8_9GAMM</name>
<evidence type="ECO:0000313" key="1">
    <source>
        <dbReference type="EMBL" id="MBT2987732.1"/>
    </source>
</evidence>
<evidence type="ECO:0000313" key="2">
    <source>
        <dbReference type="Proteomes" id="UP000770889"/>
    </source>
</evidence>
<protein>
    <submittedName>
        <fullName evidence="1">Uncharacterized protein</fullName>
    </submittedName>
</protein>
<reference evidence="1 2" key="1">
    <citation type="submission" date="2021-05" db="EMBL/GenBank/DDBJ databases">
        <title>Genetic and Functional Diversity in Clade A Lucinid endosymbionts from the Bahamas.</title>
        <authorList>
            <person name="Giani N.M."/>
            <person name="Engel A.S."/>
            <person name="Campbell B.J."/>
        </authorList>
    </citation>
    <scope>NUCLEOTIDE SEQUENCE [LARGE SCALE GENOMIC DNA]</scope>
    <source>
        <strain evidence="1">LUC16012Gg_MoonRockCtena</strain>
    </source>
</reference>
<dbReference type="EMBL" id="JAHHGM010000002">
    <property type="protein sequence ID" value="MBT2987732.1"/>
    <property type="molecule type" value="Genomic_DNA"/>
</dbReference>
<proteinExistence type="predicted"/>